<evidence type="ECO:0000313" key="2">
    <source>
        <dbReference type="Proteomes" id="UP001382904"/>
    </source>
</evidence>
<accession>A0ABU8TXU6</accession>
<dbReference type="EMBL" id="JBBKAM010000002">
    <property type="protein sequence ID" value="MEJ8640438.1"/>
    <property type="molecule type" value="Genomic_DNA"/>
</dbReference>
<sequence>MELDLPPPGRGTVVEQSWQLLRLDPVLGATRGDLDALRDYMANSAETTLLSLAQWIAEAPPV</sequence>
<proteinExistence type="predicted"/>
<keyword evidence="2" id="KW-1185">Reference proteome</keyword>
<dbReference type="Proteomes" id="UP001382904">
    <property type="component" value="Unassembled WGS sequence"/>
</dbReference>
<comment type="caution">
    <text evidence="1">The sequence shown here is derived from an EMBL/GenBank/DDBJ whole genome shotgun (WGS) entry which is preliminary data.</text>
</comment>
<reference evidence="1 2" key="1">
    <citation type="submission" date="2024-03" db="EMBL/GenBank/DDBJ databases">
        <title>Novel Streptomyces species of biotechnological and ecological value are a feature of Machair soil.</title>
        <authorList>
            <person name="Prole J.R."/>
            <person name="Goodfellow M."/>
            <person name="Allenby N."/>
            <person name="Ward A.C."/>
        </authorList>
    </citation>
    <scope>NUCLEOTIDE SEQUENCE [LARGE SCALE GENOMIC DNA]</scope>
    <source>
        <strain evidence="1 2">MS1.HAVA.3</strain>
    </source>
</reference>
<gene>
    <name evidence="1" type="ORF">WKI68_01325</name>
</gene>
<organism evidence="1 2">
    <name type="scientific">Streptomyces caledonius</name>
    <dbReference type="NCBI Taxonomy" id="3134107"/>
    <lineage>
        <taxon>Bacteria</taxon>
        <taxon>Bacillati</taxon>
        <taxon>Actinomycetota</taxon>
        <taxon>Actinomycetes</taxon>
        <taxon>Kitasatosporales</taxon>
        <taxon>Streptomycetaceae</taxon>
        <taxon>Streptomyces</taxon>
    </lineage>
</organism>
<protein>
    <submittedName>
        <fullName evidence="1">Uncharacterized protein</fullName>
    </submittedName>
</protein>
<name>A0ABU8TXU6_9ACTN</name>
<evidence type="ECO:0000313" key="1">
    <source>
        <dbReference type="EMBL" id="MEJ8640438.1"/>
    </source>
</evidence>